<dbReference type="EMBL" id="CP111014">
    <property type="protein sequence ID" value="WAQ98258.1"/>
    <property type="molecule type" value="Genomic_DNA"/>
</dbReference>
<keyword evidence="5" id="KW-0812">Transmembrane</keyword>
<feature type="transmembrane region" description="Helical" evidence="5">
    <location>
        <begin position="73"/>
        <end position="96"/>
    </location>
</feature>
<protein>
    <recommendedName>
        <fullName evidence="6">THD domain-containing protein</fullName>
    </recommendedName>
</protein>
<dbReference type="Gene3D" id="2.60.120.40">
    <property type="match status" value="1"/>
</dbReference>
<reference evidence="7" key="1">
    <citation type="submission" date="2022-11" db="EMBL/GenBank/DDBJ databases">
        <title>Centuries of genome instability and evolution in soft-shell clam transmissible cancer (bioRxiv).</title>
        <authorList>
            <person name="Hart S.F.M."/>
            <person name="Yonemitsu M.A."/>
            <person name="Giersch R.M."/>
            <person name="Beal B.F."/>
            <person name="Arriagada G."/>
            <person name="Davis B.W."/>
            <person name="Ostrander E.A."/>
            <person name="Goff S.P."/>
            <person name="Metzger M.J."/>
        </authorList>
    </citation>
    <scope>NUCLEOTIDE SEQUENCE</scope>
    <source>
        <strain evidence="7">MELC-2E11</strain>
        <tissue evidence="7">Siphon/mantle</tissue>
    </source>
</reference>
<evidence type="ECO:0000313" key="7">
    <source>
        <dbReference type="EMBL" id="WAQ98258.1"/>
    </source>
</evidence>
<evidence type="ECO:0000256" key="1">
    <source>
        <dbReference type="ARBA" id="ARBA00004370"/>
    </source>
</evidence>
<proteinExistence type="inferred from homology"/>
<dbReference type="PANTHER" id="PTHR11471">
    <property type="entry name" value="TUMOR NECROSIS FACTOR FAMILY MEMBER"/>
    <property type="match status" value="1"/>
</dbReference>
<keyword evidence="3" id="KW-0202">Cytokine</keyword>
<dbReference type="InterPro" id="IPR008983">
    <property type="entry name" value="Tumour_necrosis_fac-like_dom"/>
</dbReference>
<organism evidence="7 8">
    <name type="scientific">Mya arenaria</name>
    <name type="common">Soft-shell clam</name>
    <dbReference type="NCBI Taxonomy" id="6604"/>
    <lineage>
        <taxon>Eukaryota</taxon>
        <taxon>Metazoa</taxon>
        <taxon>Spiralia</taxon>
        <taxon>Lophotrochozoa</taxon>
        <taxon>Mollusca</taxon>
        <taxon>Bivalvia</taxon>
        <taxon>Autobranchia</taxon>
        <taxon>Heteroconchia</taxon>
        <taxon>Euheterodonta</taxon>
        <taxon>Imparidentia</taxon>
        <taxon>Neoheterodontei</taxon>
        <taxon>Myida</taxon>
        <taxon>Myoidea</taxon>
        <taxon>Myidae</taxon>
        <taxon>Mya</taxon>
    </lineage>
</organism>
<dbReference type="InterPro" id="IPR006052">
    <property type="entry name" value="TNF_dom"/>
</dbReference>
<evidence type="ECO:0000256" key="5">
    <source>
        <dbReference type="SAM" id="Phobius"/>
    </source>
</evidence>
<dbReference type="PANTHER" id="PTHR11471:SF13">
    <property type="entry name" value="TNF FAMILY PROFILE DOMAIN-CONTAINING PROTEIN"/>
    <property type="match status" value="1"/>
</dbReference>
<keyword evidence="4 5" id="KW-0472">Membrane</keyword>
<evidence type="ECO:0000313" key="8">
    <source>
        <dbReference type="Proteomes" id="UP001164746"/>
    </source>
</evidence>
<dbReference type="SUPFAM" id="SSF49842">
    <property type="entry name" value="TNF-like"/>
    <property type="match status" value="1"/>
</dbReference>
<evidence type="ECO:0000256" key="2">
    <source>
        <dbReference type="ARBA" id="ARBA00008670"/>
    </source>
</evidence>
<feature type="domain" description="THD" evidence="6">
    <location>
        <begin position="124"/>
        <end position="300"/>
    </location>
</feature>
<evidence type="ECO:0000256" key="3">
    <source>
        <dbReference type="ARBA" id="ARBA00022514"/>
    </source>
</evidence>
<evidence type="ECO:0000256" key="4">
    <source>
        <dbReference type="ARBA" id="ARBA00023136"/>
    </source>
</evidence>
<gene>
    <name evidence="7" type="ORF">MAR_022631</name>
</gene>
<keyword evidence="5" id="KW-1133">Transmembrane helix</keyword>
<comment type="similarity">
    <text evidence="2">Belongs to the tumor necrosis factor family.</text>
</comment>
<dbReference type="PROSITE" id="PS50049">
    <property type="entry name" value="THD_2"/>
    <property type="match status" value="1"/>
</dbReference>
<name>A0ABY7DMZ8_MYAAR</name>
<accession>A0ABY7DMZ8</accession>
<sequence>MKSEKAESSVDYLPQAKYIKNENSDYYDQEDASEPLKCASLNGDVPGIQNSILQRSRHGSDGKKDNNHIYKNVVCLFGLLNVLLLVLNGLAVNFLASEKAPPQQTSRLCVRCQDIKAHPDDVKTWKHIVQENDTCCLDDPKHLNYLTEYYTERWMKTRLSNNPENQQMYWDQHHTLALVPHPTKIQYLEEDGQIEIKQAGVYHVYSQIHFDHKQNNNSSQPVVFSHMIFLKKAGTTTVDGSIVMRSRETECKNDDPRVVGSSFLASSLQLENGDRLYVKVYSKDEVLAQPQMNFFGAHML</sequence>
<dbReference type="SMART" id="SM00207">
    <property type="entry name" value="TNF"/>
    <property type="match status" value="1"/>
</dbReference>
<dbReference type="Proteomes" id="UP001164746">
    <property type="component" value="Chromosome 3"/>
</dbReference>
<evidence type="ECO:0000259" key="6">
    <source>
        <dbReference type="PROSITE" id="PS50049"/>
    </source>
</evidence>
<comment type="subcellular location">
    <subcellularLocation>
        <location evidence="1">Membrane</location>
    </subcellularLocation>
</comment>
<dbReference type="Pfam" id="PF00229">
    <property type="entry name" value="TNF"/>
    <property type="match status" value="1"/>
</dbReference>
<keyword evidence="8" id="KW-1185">Reference proteome</keyword>